<evidence type="ECO:0000313" key="7">
    <source>
        <dbReference type="Proteomes" id="UP000658131"/>
    </source>
</evidence>
<feature type="transmembrane region" description="Helical" evidence="5">
    <location>
        <begin position="140"/>
        <end position="167"/>
    </location>
</feature>
<feature type="transmembrane region" description="Helical" evidence="5">
    <location>
        <begin position="250"/>
        <end position="268"/>
    </location>
</feature>
<keyword evidence="7" id="KW-1185">Reference proteome</keyword>
<dbReference type="PANTHER" id="PTHR43427">
    <property type="entry name" value="CHLORIDE CHANNEL PROTEIN CLC-E"/>
    <property type="match status" value="1"/>
</dbReference>
<evidence type="ECO:0000256" key="3">
    <source>
        <dbReference type="ARBA" id="ARBA00022989"/>
    </source>
</evidence>
<evidence type="ECO:0000256" key="5">
    <source>
        <dbReference type="SAM" id="Phobius"/>
    </source>
</evidence>
<feature type="transmembrane region" description="Helical" evidence="5">
    <location>
        <begin position="173"/>
        <end position="197"/>
    </location>
</feature>
<keyword evidence="3 5" id="KW-1133">Transmembrane helix</keyword>
<accession>A0ABR7NGK4</accession>
<dbReference type="SUPFAM" id="SSF81340">
    <property type="entry name" value="Clc chloride channel"/>
    <property type="match status" value="1"/>
</dbReference>
<feature type="transmembrane region" description="Helical" evidence="5">
    <location>
        <begin position="371"/>
        <end position="389"/>
    </location>
</feature>
<protein>
    <submittedName>
        <fullName evidence="6">Chloride channel protein</fullName>
    </submittedName>
</protein>
<reference evidence="6 7" key="1">
    <citation type="submission" date="2020-08" db="EMBL/GenBank/DDBJ databases">
        <title>Genome public.</title>
        <authorList>
            <person name="Liu C."/>
            <person name="Sun Q."/>
        </authorList>
    </citation>
    <scope>NUCLEOTIDE SEQUENCE [LARGE SCALE GENOMIC DNA]</scope>
    <source>
        <strain evidence="6 7">BX1</strain>
    </source>
</reference>
<evidence type="ECO:0000256" key="1">
    <source>
        <dbReference type="ARBA" id="ARBA00004141"/>
    </source>
</evidence>
<keyword evidence="4 5" id="KW-0472">Membrane</keyword>
<evidence type="ECO:0000313" key="6">
    <source>
        <dbReference type="EMBL" id="MBC8575531.1"/>
    </source>
</evidence>
<feature type="transmembrane region" description="Helical" evidence="5">
    <location>
        <begin position="339"/>
        <end position="359"/>
    </location>
</feature>
<dbReference type="EMBL" id="JACRTB010000005">
    <property type="protein sequence ID" value="MBC8575531.1"/>
    <property type="molecule type" value="Genomic_DNA"/>
</dbReference>
<keyword evidence="2 5" id="KW-0812">Transmembrane</keyword>
<evidence type="ECO:0000256" key="2">
    <source>
        <dbReference type="ARBA" id="ARBA00022692"/>
    </source>
</evidence>
<dbReference type="PANTHER" id="PTHR43427:SF12">
    <property type="entry name" value="CHLORIDE TRANSPORTER"/>
    <property type="match status" value="1"/>
</dbReference>
<feature type="transmembrane region" description="Helical" evidence="5">
    <location>
        <begin position="313"/>
        <end position="332"/>
    </location>
</feature>
<name>A0ABR7NGK4_9FIRM</name>
<dbReference type="Pfam" id="PF00654">
    <property type="entry name" value="Voltage_CLC"/>
    <property type="match status" value="1"/>
</dbReference>
<organism evidence="6 7">
    <name type="scientific">Yanshouia hominis</name>
    <dbReference type="NCBI Taxonomy" id="2763673"/>
    <lineage>
        <taxon>Bacteria</taxon>
        <taxon>Bacillati</taxon>
        <taxon>Bacillota</taxon>
        <taxon>Clostridia</taxon>
        <taxon>Eubacteriales</taxon>
        <taxon>Oscillospiraceae</taxon>
        <taxon>Yanshouia</taxon>
    </lineage>
</organism>
<comment type="caution">
    <text evidence="6">The sequence shown here is derived from an EMBL/GenBank/DDBJ whole genome shotgun (WGS) entry which is preliminary data.</text>
</comment>
<dbReference type="Gene3D" id="1.10.3080.10">
    <property type="entry name" value="Clc chloride channel"/>
    <property type="match status" value="1"/>
</dbReference>
<dbReference type="InterPro" id="IPR050368">
    <property type="entry name" value="ClC-type_chloride_channel"/>
</dbReference>
<gene>
    <name evidence="6" type="ORF">H8717_03765</name>
</gene>
<sequence length="409" mass="43850">MRRAAYYSSNFVKWSLLATFVGLFVGGISTLFGHLLLFVNSYRYAHERVVWLLPLAGLAIVFLYRISDSANPRGTNLVIEAARSEEKLPARMAPLIFVSTILTHLCGGSAGREGAALQLGGSLGQLLGDKLRIEEENRNIMVMCGMSAGFSALFGTPIAAAIFPLGLASIGMIYYTALVPCTISSLVSYWVALYFGLSPERFHLAAFETTPILALRVVLLAVLCAVVSILMCAVLHQTGKLFQSIFPNQYLRIVVGGSLVCLAAALFGRDYLGAGMHIIERAIEGEATPAAFLLKLLFTAVTLGAGYKGGEIVPTLFVGATFGCTAGGLLGIPPSLAAALAMIAVFCGVTNCPLVSLLLAFELFDFACPELFLLAAAVSYMLSGYRSLYSAQKILHPKTEFRQLHRSTH</sequence>
<dbReference type="Proteomes" id="UP000658131">
    <property type="component" value="Unassembled WGS sequence"/>
</dbReference>
<feature type="transmembrane region" description="Helical" evidence="5">
    <location>
        <begin position="12"/>
        <end position="37"/>
    </location>
</feature>
<comment type="subcellular location">
    <subcellularLocation>
        <location evidence="1">Membrane</location>
        <topology evidence="1">Multi-pass membrane protein</topology>
    </subcellularLocation>
</comment>
<feature type="transmembrane region" description="Helical" evidence="5">
    <location>
        <begin position="217"/>
        <end position="238"/>
    </location>
</feature>
<evidence type="ECO:0000256" key="4">
    <source>
        <dbReference type="ARBA" id="ARBA00023136"/>
    </source>
</evidence>
<dbReference type="InterPro" id="IPR001807">
    <property type="entry name" value="ClC"/>
</dbReference>
<feature type="transmembrane region" description="Helical" evidence="5">
    <location>
        <begin position="49"/>
        <end position="66"/>
    </location>
</feature>
<dbReference type="InterPro" id="IPR014743">
    <property type="entry name" value="Cl-channel_core"/>
</dbReference>
<proteinExistence type="predicted"/>